<dbReference type="Proteomes" id="UP000799772">
    <property type="component" value="Unassembled WGS sequence"/>
</dbReference>
<feature type="domain" description="NmrA-like" evidence="4">
    <location>
        <begin position="3"/>
        <end position="256"/>
    </location>
</feature>
<dbReference type="SUPFAM" id="SSF51735">
    <property type="entry name" value="NAD(P)-binding Rossmann-fold domains"/>
    <property type="match status" value="1"/>
</dbReference>
<evidence type="ECO:0000259" key="4">
    <source>
        <dbReference type="Pfam" id="PF05368"/>
    </source>
</evidence>
<keyword evidence="2" id="KW-0521">NADP</keyword>
<dbReference type="EMBL" id="ML978129">
    <property type="protein sequence ID" value="KAF2096866.1"/>
    <property type="molecule type" value="Genomic_DNA"/>
</dbReference>
<keyword evidence="6" id="KW-1185">Reference proteome</keyword>
<comment type="similarity">
    <text evidence="1">Belongs to the NmrA-type oxidoreductase family. Isoflavone reductase subfamily.</text>
</comment>
<comment type="caution">
    <text evidence="5">The sequence shown here is derived from an EMBL/GenBank/DDBJ whole genome shotgun (WGS) entry which is preliminary data.</text>
</comment>
<evidence type="ECO:0000256" key="1">
    <source>
        <dbReference type="ARBA" id="ARBA00005725"/>
    </source>
</evidence>
<evidence type="ECO:0000256" key="2">
    <source>
        <dbReference type="ARBA" id="ARBA00022857"/>
    </source>
</evidence>
<dbReference type="InterPro" id="IPR036291">
    <property type="entry name" value="NAD(P)-bd_dom_sf"/>
</dbReference>
<dbReference type="GO" id="GO:0016491">
    <property type="term" value="F:oxidoreductase activity"/>
    <property type="evidence" value="ECO:0007669"/>
    <property type="project" value="UniProtKB-KW"/>
</dbReference>
<proteinExistence type="inferred from homology"/>
<name>A0A9P4M3M2_9PEZI</name>
<evidence type="ECO:0000313" key="5">
    <source>
        <dbReference type="EMBL" id="KAF2096866.1"/>
    </source>
</evidence>
<dbReference type="PANTHER" id="PTHR47706">
    <property type="entry name" value="NMRA-LIKE FAMILY PROTEIN"/>
    <property type="match status" value="1"/>
</dbReference>
<gene>
    <name evidence="5" type="ORF">NA57DRAFT_78455</name>
</gene>
<dbReference type="Gene3D" id="3.40.50.720">
    <property type="entry name" value="NAD(P)-binding Rossmann-like Domain"/>
    <property type="match status" value="1"/>
</dbReference>
<dbReference type="OrthoDB" id="10000533at2759"/>
<sequence length="317" mass="35230">MVKIAVAGGSGQVAQEVIDALLDTGKHEITILSRNEASIKDVPAGIRWRVVNYNDQPDLVDALQGIHTLFSFVQLLLDPEGMSQKILIDAAIAAGVKRFAPSEYGSAGTTNMPWWAGKESTRDYLRKVNGNEKVLEYIVFQPGLFLDYLAFPYKTAKHIDPLQSVFDYHNCRAIVVNGHEDAIMTLTTAADVAAIVAQAVDYKGEWPETGGIRGNRVTFSEVIKIGEKIRGRPFTIEKVNLEDLEAGTLNTPWALAERHRAISEEQHDHFAKMVSIGILLSSAKGAWDVSDELNQLFPEYNFDKVEDFLTRVWNGKQ</sequence>
<dbReference type="InterPro" id="IPR051609">
    <property type="entry name" value="NmrA/Isoflavone_reductase-like"/>
</dbReference>
<accession>A0A9P4M3M2</accession>
<dbReference type="PANTHER" id="PTHR47706:SF4">
    <property type="entry name" value="NMRA-LIKE DOMAIN-CONTAINING PROTEIN"/>
    <property type="match status" value="1"/>
</dbReference>
<protein>
    <submittedName>
        <fullName evidence="5">NAD(P)-binding protein</fullName>
    </submittedName>
</protein>
<dbReference type="Pfam" id="PF05368">
    <property type="entry name" value="NmrA"/>
    <property type="match status" value="1"/>
</dbReference>
<dbReference type="AlphaFoldDB" id="A0A9P4M3M2"/>
<keyword evidence="3" id="KW-0560">Oxidoreductase</keyword>
<evidence type="ECO:0000313" key="6">
    <source>
        <dbReference type="Proteomes" id="UP000799772"/>
    </source>
</evidence>
<reference evidence="5" key="1">
    <citation type="journal article" date="2020" name="Stud. Mycol.">
        <title>101 Dothideomycetes genomes: a test case for predicting lifestyles and emergence of pathogens.</title>
        <authorList>
            <person name="Haridas S."/>
            <person name="Albert R."/>
            <person name="Binder M."/>
            <person name="Bloem J."/>
            <person name="Labutti K."/>
            <person name="Salamov A."/>
            <person name="Andreopoulos B."/>
            <person name="Baker S."/>
            <person name="Barry K."/>
            <person name="Bills G."/>
            <person name="Bluhm B."/>
            <person name="Cannon C."/>
            <person name="Castanera R."/>
            <person name="Culley D."/>
            <person name="Daum C."/>
            <person name="Ezra D."/>
            <person name="Gonzalez J."/>
            <person name="Henrissat B."/>
            <person name="Kuo A."/>
            <person name="Liang C."/>
            <person name="Lipzen A."/>
            <person name="Lutzoni F."/>
            <person name="Magnuson J."/>
            <person name="Mondo S."/>
            <person name="Nolan M."/>
            <person name="Ohm R."/>
            <person name="Pangilinan J."/>
            <person name="Park H.-J."/>
            <person name="Ramirez L."/>
            <person name="Alfaro M."/>
            <person name="Sun H."/>
            <person name="Tritt A."/>
            <person name="Yoshinaga Y."/>
            <person name="Zwiers L.-H."/>
            <person name="Turgeon B."/>
            <person name="Goodwin S."/>
            <person name="Spatafora J."/>
            <person name="Crous P."/>
            <person name="Grigoriev I."/>
        </authorList>
    </citation>
    <scope>NUCLEOTIDE SEQUENCE</scope>
    <source>
        <strain evidence="5">CBS 133067</strain>
    </source>
</reference>
<dbReference type="InterPro" id="IPR008030">
    <property type="entry name" value="NmrA-like"/>
</dbReference>
<evidence type="ECO:0000256" key="3">
    <source>
        <dbReference type="ARBA" id="ARBA00023002"/>
    </source>
</evidence>
<organism evidence="5 6">
    <name type="scientific">Rhizodiscina lignyota</name>
    <dbReference type="NCBI Taxonomy" id="1504668"/>
    <lineage>
        <taxon>Eukaryota</taxon>
        <taxon>Fungi</taxon>
        <taxon>Dikarya</taxon>
        <taxon>Ascomycota</taxon>
        <taxon>Pezizomycotina</taxon>
        <taxon>Dothideomycetes</taxon>
        <taxon>Pleosporomycetidae</taxon>
        <taxon>Aulographales</taxon>
        <taxon>Rhizodiscinaceae</taxon>
        <taxon>Rhizodiscina</taxon>
    </lineage>
</organism>